<feature type="transmembrane region" description="Helical" evidence="1">
    <location>
        <begin position="287"/>
        <end position="306"/>
    </location>
</feature>
<feature type="transmembrane region" description="Helical" evidence="1">
    <location>
        <begin position="66"/>
        <end position="87"/>
    </location>
</feature>
<dbReference type="RefSeq" id="WP_246966338.1">
    <property type="nucleotide sequence ID" value="NZ_CP095397.1"/>
</dbReference>
<protein>
    <submittedName>
        <fullName evidence="2">Secretion system protein</fullName>
    </submittedName>
</protein>
<keyword evidence="1" id="KW-0812">Transmembrane</keyword>
<sequence length="564" mass="58532">MTHLRRLAALYPWSVEPSEELAEAVAFVESAHDAETIVRAGYVAGALAALLSTPLLLAPLPLWSSLVAILAASLGVVHAIHSGPHLLAAVRRTRALGDTPALIGRIVLRMQIQPATESAVRFAAETGQGPLASSLGAHVDRAAGTPRSGLLAFATEWADRFPALRRSAHLLAAAENAPDGERSRTLDRAFAAVLDGTRDGMAEFTASIRGPATGLYAFGVMLPLALVALVPAATIAGYPVSIWFFVVVYNVVLPTLLVVAGAWLLVRRPVAFPPPTVTRAHPDVPDRLWKPLVFGLVVGVGAYLVTPALGPAALAPIAATGLALGIALTGVYYPVAAVRQHVRDVEAHLVDALYLVGRQVAEGEAVESAIALAGDRVPAETGDVFADAAGLQRRLHLGVRDAFLGRYGSLADVPSPRAHSTASLLAIAADEGQPAGRAVVSMADHLEELQEVERETRRELATVTGTLDNTASFFGPMVAGATVALAGGIVGSGAEAADATTLPTDALGLVVGVYVLTLAVVLTTISIGLRHGLDRSLVGYRVGRALSVATPIYVCSVIVASTFV</sequence>
<comment type="caution">
    <text evidence="2">The sequence shown here is derived from an EMBL/GenBank/DDBJ whole genome shotgun (WGS) entry which is preliminary data.</text>
</comment>
<dbReference type="AlphaFoldDB" id="A0ABD5NXR3"/>
<accession>A0ABD5NXR3</accession>
<dbReference type="EMBL" id="JBHSDJ010000016">
    <property type="protein sequence ID" value="MFC4246742.1"/>
    <property type="molecule type" value="Genomic_DNA"/>
</dbReference>
<keyword evidence="1" id="KW-1133">Transmembrane helix</keyword>
<proteinExistence type="predicted"/>
<feature type="transmembrane region" description="Helical" evidence="1">
    <location>
        <begin position="541"/>
        <end position="563"/>
    </location>
</feature>
<feature type="transmembrane region" description="Helical" evidence="1">
    <location>
        <begin position="40"/>
        <end position="60"/>
    </location>
</feature>
<feature type="transmembrane region" description="Helical" evidence="1">
    <location>
        <begin position="215"/>
        <end position="236"/>
    </location>
</feature>
<feature type="transmembrane region" description="Helical" evidence="1">
    <location>
        <begin position="506"/>
        <end position="529"/>
    </location>
</feature>
<feature type="transmembrane region" description="Helical" evidence="1">
    <location>
        <begin position="473"/>
        <end position="494"/>
    </location>
</feature>
<reference evidence="2 3" key="1">
    <citation type="journal article" date="2014" name="Int. J. Syst. Evol. Microbiol.">
        <title>Complete genome sequence of Corynebacterium casei LMG S-19264T (=DSM 44701T), isolated from a smear-ripened cheese.</title>
        <authorList>
            <consortium name="US DOE Joint Genome Institute (JGI-PGF)"/>
            <person name="Walter F."/>
            <person name="Albersmeier A."/>
            <person name="Kalinowski J."/>
            <person name="Ruckert C."/>
        </authorList>
    </citation>
    <scope>NUCLEOTIDE SEQUENCE [LARGE SCALE GENOMIC DNA]</scope>
    <source>
        <strain evidence="2 3">IBRC-M 10912</strain>
    </source>
</reference>
<feature type="transmembrane region" description="Helical" evidence="1">
    <location>
        <begin position="242"/>
        <end position="266"/>
    </location>
</feature>
<dbReference type="Proteomes" id="UP001595821">
    <property type="component" value="Unassembled WGS sequence"/>
</dbReference>
<feature type="transmembrane region" description="Helical" evidence="1">
    <location>
        <begin position="312"/>
        <end position="333"/>
    </location>
</feature>
<organism evidence="2 3">
    <name type="scientific">Natribaculum luteum</name>
    <dbReference type="NCBI Taxonomy" id="1586232"/>
    <lineage>
        <taxon>Archaea</taxon>
        <taxon>Methanobacteriati</taxon>
        <taxon>Methanobacteriota</taxon>
        <taxon>Stenosarchaea group</taxon>
        <taxon>Halobacteria</taxon>
        <taxon>Halobacteriales</taxon>
        <taxon>Natrialbaceae</taxon>
        <taxon>Natribaculum</taxon>
    </lineage>
</organism>
<evidence type="ECO:0000313" key="2">
    <source>
        <dbReference type="EMBL" id="MFC4246742.1"/>
    </source>
</evidence>
<gene>
    <name evidence="2" type="ORF">ACFOZ7_06985</name>
</gene>
<keyword evidence="1" id="KW-0472">Membrane</keyword>
<evidence type="ECO:0000256" key="1">
    <source>
        <dbReference type="SAM" id="Phobius"/>
    </source>
</evidence>
<dbReference type="GeneID" id="71854250"/>
<evidence type="ECO:0000313" key="3">
    <source>
        <dbReference type="Proteomes" id="UP001595821"/>
    </source>
</evidence>
<name>A0ABD5NXR3_9EURY</name>